<gene>
    <name evidence="2" type="ORF">SPSK_04354</name>
</gene>
<dbReference type="RefSeq" id="XP_016586515.1">
    <property type="nucleotide sequence ID" value="XM_016731162.1"/>
</dbReference>
<feature type="compositionally biased region" description="Polar residues" evidence="1">
    <location>
        <begin position="73"/>
        <end position="88"/>
    </location>
</feature>
<reference evidence="2 3" key="1">
    <citation type="journal article" date="2014" name="BMC Genomics">
        <title>Comparative genomics of the major fungal agents of human and animal Sporotrichosis: Sporothrix schenckii and Sporothrix brasiliensis.</title>
        <authorList>
            <person name="Teixeira M.M."/>
            <person name="de Almeida L.G."/>
            <person name="Kubitschek-Barreira P."/>
            <person name="Alves F.L."/>
            <person name="Kioshima E.S."/>
            <person name="Abadio A.K."/>
            <person name="Fernandes L."/>
            <person name="Derengowski L.S."/>
            <person name="Ferreira K.S."/>
            <person name="Souza R.C."/>
            <person name="Ruiz J.C."/>
            <person name="de Andrade N.C."/>
            <person name="Paes H.C."/>
            <person name="Nicola A.M."/>
            <person name="Albuquerque P."/>
            <person name="Gerber A.L."/>
            <person name="Martins V.P."/>
            <person name="Peconick L.D."/>
            <person name="Neto A.V."/>
            <person name="Chaucanez C.B."/>
            <person name="Silva P.A."/>
            <person name="Cunha O.L."/>
            <person name="de Oliveira F.F."/>
            <person name="dos Santos T.C."/>
            <person name="Barros A.L."/>
            <person name="Soares M.A."/>
            <person name="de Oliveira L.M."/>
            <person name="Marini M.M."/>
            <person name="Villalobos-Duno H."/>
            <person name="Cunha M.M."/>
            <person name="de Hoog S."/>
            <person name="da Silveira J.F."/>
            <person name="Henrissat B."/>
            <person name="Nino-Vega G.A."/>
            <person name="Cisalpino P.S."/>
            <person name="Mora-Montes H.M."/>
            <person name="Almeida S.R."/>
            <person name="Stajich J.E."/>
            <person name="Lopes-Bezerra L.M."/>
            <person name="Vasconcelos A.T."/>
            <person name="Felipe M.S."/>
        </authorList>
    </citation>
    <scope>NUCLEOTIDE SEQUENCE [LARGE SCALE GENOMIC DNA]</scope>
    <source>
        <strain evidence="2 3">1099-18</strain>
    </source>
</reference>
<dbReference type="EMBL" id="AXCR01000009">
    <property type="protein sequence ID" value="KJR83839.1"/>
    <property type="molecule type" value="Genomic_DNA"/>
</dbReference>
<accession>A0A0F2M421</accession>
<dbReference type="AlphaFoldDB" id="A0A0F2M421"/>
<evidence type="ECO:0000313" key="3">
    <source>
        <dbReference type="Proteomes" id="UP000033710"/>
    </source>
</evidence>
<feature type="compositionally biased region" description="Basic residues" evidence="1">
    <location>
        <begin position="141"/>
        <end position="150"/>
    </location>
</feature>
<feature type="compositionally biased region" description="Polar residues" evidence="1">
    <location>
        <begin position="189"/>
        <end position="200"/>
    </location>
</feature>
<dbReference type="Proteomes" id="UP000033710">
    <property type="component" value="Unassembled WGS sequence"/>
</dbReference>
<dbReference type="KEGG" id="ssck:SPSK_04354"/>
<feature type="region of interest" description="Disordered" evidence="1">
    <location>
        <begin position="322"/>
        <end position="404"/>
    </location>
</feature>
<dbReference type="VEuPathDB" id="FungiDB:SPSK_04354"/>
<sequence>MQRGSVNIAIRANNLQIITGRSSHRYGNTRGAESARMREAASDGDAPKRSYPDTGIDAGSFQGNGVLRRITDVTETSSTSEASYVAQSEAQYAEAEYDDQYDQYDGQYGDQNPFQEEPGPQVHSPTLDRTQRWEESDGHHSGRHSGHPPNRRYSQSSYPLQDPRQPYRHHGAACEVPNEHRDAYGNYRSPFSGQPAMTNPHGTFVRGGTYTSPLTQPLRIRDDPRFNIGMDTSIPGIDRQFASLGLSDDLRYDQRPSQSRFHHRPPPGFSCRGDVYPAPRTLHRELEPSGFYNDDTPIPVKSDDGTDNCSILCEDSISCVGRHRRAHRKSSSKSQPKPRHKDHDRNSDPTARPRSRERRVPRPAPAEECNLPRAPTPPPFEDPESAAAERTYYGQHANLAGRHY</sequence>
<evidence type="ECO:0000313" key="2">
    <source>
        <dbReference type="EMBL" id="KJR83839.1"/>
    </source>
</evidence>
<proteinExistence type="predicted"/>
<feature type="compositionally biased region" description="Basic residues" evidence="1">
    <location>
        <begin position="322"/>
        <end position="340"/>
    </location>
</feature>
<comment type="caution">
    <text evidence="2">The sequence shown here is derived from an EMBL/GenBank/DDBJ whole genome shotgun (WGS) entry which is preliminary data.</text>
</comment>
<name>A0A0F2M421_SPOSC</name>
<feature type="region of interest" description="Disordered" evidence="1">
    <location>
        <begin position="19"/>
        <end position="200"/>
    </location>
</feature>
<protein>
    <submittedName>
        <fullName evidence="2">Uncharacterized protein</fullName>
    </submittedName>
</protein>
<dbReference type="GeneID" id="27666439"/>
<feature type="compositionally biased region" description="Basic and acidic residues" evidence="1">
    <location>
        <begin position="33"/>
        <end position="51"/>
    </location>
</feature>
<feature type="region of interest" description="Disordered" evidence="1">
    <location>
        <begin position="254"/>
        <end position="276"/>
    </location>
</feature>
<feature type="compositionally biased region" description="Basic and acidic residues" evidence="1">
    <location>
        <begin position="129"/>
        <end position="140"/>
    </location>
</feature>
<organism evidence="2 3">
    <name type="scientific">Sporothrix schenckii 1099-18</name>
    <dbReference type="NCBI Taxonomy" id="1397361"/>
    <lineage>
        <taxon>Eukaryota</taxon>
        <taxon>Fungi</taxon>
        <taxon>Dikarya</taxon>
        <taxon>Ascomycota</taxon>
        <taxon>Pezizomycotina</taxon>
        <taxon>Sordariomycetes</taxon>
        <taxon>Sordariomycetidae</taxon>
        <taxon>Ophiostomatales</taxon>
        <taxon>Ophiostomataceae</taxon>
        <taxon>Sporothrix</taxon>
    </lineage>
</organism>
<evidence type="ECO:0000256" key="1">
    <source>
        <dbReference type="SAM" id="MobiDB-lite"/>
    </source>
</evidence>
<dbReference type="OrthoDB" id="10353792at2759"/>
<reference evidence="2 3" key="2">
    <citation type="journal article" date="2015" name="Eukaryot. Cell">
        <title>Asexual propagation of a virulent clone complex in a human and feline outbreak of sporotrichosis.</title>
        <authorList>
            <person name="Teixeira Mde M."/>
            <person name="Rodrigues A.M."/>
            <person name="Tsui C.K."/>
            <person name="de Almeida L.G."/>
            <person name="Van Diepeningen A.D."/>
            <person name="van den Ende B.G."/>
            <person name="Fernandes G.F."/>
            <person name="Kano R."/>
            <person name="Hamelin R.C."/>
            <person name="Lopes-Bezerra L.M."/>
            <person name="Vasconcelos A.T."/>
            <person name="de Hoog S."/>
            <person name="de Camargo Z.P."/>
            <person name="Felipe M.S."/>
        </authorList>
    </citation>
    <scope>NUCLEOTIDE SEQUENCE [LARGE SCALE GENOMIC DNA]</scope>
    <source>
        <strain evidence="2 3">1099-18</strain>
    </source>
</reference>